<feature type="compositionally biased region" description="Polar residues" evidence="1">
    <location>
        <begin position="245"/>
        <end position="257"/>
    </location>
</feature>
<feature type="transmembrane region" description="Helical" evidence="2">
    <location>
        <begin position="159"/>
        <end position="180"/>
    </location>
</feature>
<evidence type="ECO:0000256" key="1">
    <source>
        <dbReference type="SAM" id="MobiDB-lite"/>
    </source>
</evidence>
<organism evidence="4 5">
    <name type="scientific">Hemibagrus wyckioides</name>
    <dbReference type="NCBI Taxonomy" id="337641"/>
    <lineage>
        <taxon>Eukaryota</taxon>
        <taxon>Metazoa</taxon>
        <taxon>Chordata</taxon>
        <taxon>Craniata</taxon>
        <taxon>Vertebrata</taxon>
        <taxon>Euteleostomi</taxon>
        <taxon>Actinopterygii</taxon>
        <taxon>Neopterygii</taxon>
        <taxon>Teleostei</taxon>
        <taxon>Ostariophysi</taxon>
        <taxon>Siluriformes</taxon>
        <taxon>Bagridae</taxon>
        <taxon>Hemibagrus</taxon>
    </lineage>
</organism>
<dbReference type="Proteomes" id="UP000824219">
    <property type="component" value="Linkage Group LG10"/>
</dbReference>
<sequence length="306" mass="34155">MFQLLKKLLIFLFLCLCCFPQVGCHDVIHVNGTAGRNLTVEFTVDGTIKTDGQVNMYQNSQKIHTFHLSNKSCFSCVNHTMSTICIKNMTQKTISLSFTHLTHSAVYFIAVLKQGTDIEESNRVNLTVHPAEYTTTYTTATSVNITPLHQDQSGNKSTLLTAVLVLFVLVLVALFGLLYWNCRKKTDKPPAVNPTSAPQVISVPDVTCVEYCVLDFPNRPGEKVRSTEERVEYSPIVFPLRKTLAQENGGKSTTQQNKIKKSPKLQHEENDSDKVSEKAKTAKPRHPKCPKKSHLTPSSHVPKAQV</sequence>
<gene>
    <name evidence="4" type="ORF">KOW79_009017</name>
</gene>
<dbReference type="OrthoDB" id="8917091at2759"/>
<feature type="compositionally biased region" description="Basic and acidic residues" evidence="1">
    <location>
        <begin position="265"/>
        <end position="280"/>
    </location>
</feature>
<accession>A0A9D3SK22</accession>
<feature type="chain" id="PRO_5039262393" evidence="3">
    <location>
        <begin position="25"/>
        <end position="306"/>
    </location>
</feature>
<keyword evidence="2" id="KW-1133">Transmembrane helix</keyword>
<dbReference type="AlphaFoldDB" id="A0A9D3SK22"/>
<evidence type="ECO:0000313" key="4">
    <source>
        <dbReference type="EMBL" id="KAG7327411.1"/>
    </source>
</evidence>
<keyword evidence="3" id="KW-0732">Signal</keyword>
<feature type="signal peptide" evidence="3">
    <location>
        <begin position="1"/>
        <end position="24"/>
    </location>
</feature>
<dbReference type="EMBL" id="JAHKSW010000010">
    <property type="protein sequence ID" value="KAG7327411.1"/>
    <property type="molecule type" value="Genomic_DNA"/>
</dbReference>
<feature type="compositionally biased region" description="Basic residues" evidence="1">
    <location>
        <begin position="281"/>
        <end position="294"/>
    </location>
</feature>
<reference evidence="4 5" key="1">
    <citation type="submission" date="2021-06" db="EMBL/GenBank/DDBJ databases">
        <title>Chromosome-level genome assembly of the red-tail catfish (Hemibagrus wyckioides).</title>
        <authorList>
            <person name="Shao F."/>
        </authorList>
    </citation>
    <scope>NUCLEOTIDE SEQUENCE [LARGE SCALE GENOMIC DNA]</scope>
    <source>
        <strain evidence="4">EC202008001</strain>
        <tissue evidence="4">Blood</tissue>
    </source>
</reference>
<comment type="caution">
    <text evidence="4">The sequence shown here is derived from an EMBL/GenBank/DDBJ whole genome shotgun (WGS) entry which is preliminary data.</text>
</comment>
<protein>
    <submittedName>
        <fullName evidence="4">Uncharacterized protein</fullName>
    </submittedName>
</protein>
<keyword evidence="2" id="KW-0472">Membrane</keyword>
<keyword evidence="2" id="KW-0812">Transmembrane</keyword>
<name>A0A9D3SK22_9TELE</name>
<evidence type="ECO:0000256" key="2">
    <source>
        <dbReference type="SAM" id="Phobius"/>
    </source>
</evidence>
<evidence type="ECO:0000256" key="3">
    <source>
        <dbReference type="SAM" id="SignalP"/>
    </source>
</evidence>
<evidence type="ECO:0000313" key="5">
    <source>
        <dbReference type="Proteomes" id="UP000824219"/>
    </source>
</evidence>
<keyword evidence="5" id="KW-1185">Reference proteome</keyword>
<proteinExistence type="predicted"/>
<feature type="region of interest" description="Disordered" evidence="1">
    <location>
        <begin position="244"/>
        <end position="306"/>
    </location>
</feature>